<keyword evidence="5 7" id="KW-0472">Membrane</keyword>
<reference evidence="9" key="1">
    <citation type="submission" date="2020-11" db="EMBL/GenBank/DDBJ databases">
        <authorList>
            <consortium name="DOE Joint Genome Institute"/>
            <person name="Ahrendt S."/>
            <person name="Riley R."/>
            <person name="Andreopoulos W."/>
            <person name="Labutti K."/>
            <person name="Pangilinan J."/>
            <person name="Ruiz-Duenas F.J."/>
            <person name="Barrasa J.M."/>
            <person name="Sanchez-Garcia M."/>
            <person name="Camarero S."/>
            <person name="Miyauchi S."/>
            <person name="Serrano A."/>
            <person name="Linde D."/>
            <person name="Babiker R."/>
            <person name="Drula E."/>
            <person name="Ayuso-Fernandez I."/>
            <person name="Pacheco R."/>
            <person name="Padilla G."/>
            <person name="Ferreira P."/>
            <person name="Barriuso J."/>
            <person name="Kellner H."/>
            <person name="Castanera R."/>
            <person name="Alfaro M."/>
            <person name="Ramirez L."/>
            <person name="Pisabarro A.G."/>
            <person name="Kuo A."/>
            <person name="Tritt A."/>
            <person name="Lipzen A."/>
            <person name="He G."/>
            <person name="Yan M."/>
            <person name="Ng V."/>
            <person name="Cullen D."/>
            <person name="Martin F."/>
            <person name="Rosso M.-N."/>
            <person name="Henrissat B."/>
            <person name="Hibbett D."/>
            <person name="Martinez A.T."/>
            <person name="Grigoriev I.V."/>
        </authorList>
    </citation>
    <scope>NUCLEOTIDE SEQUENCE</scope>
    <source>
        <strain evidence="9">ATCC 90797</strain>
    </source>
</reference>
<feature type="compositionally biased region" description="Polar residues" evidence="6">
    <location>
        <begin position="21"/>
        <end position="44"/>
    </location>
</feature>
<dbReference type="GO" id="GO:0005886">
    <property type="term" value="C:plasma membrane"/>
    <property type="evidence" value="ECO:0007669"/>
    <property type="project" value="UniProtKB-SubCell"/>
</dbReference>
<evidence type="ECO:0000259" key="8">
    <source>
        <dbReference type="Pfam" id="PF02656"/>
    </source>
</evidence>
<dbReference type="Pfam" id="PF02656">
    <property type="entry name" value="DUF202"/>
    <property type="match status" value="1"/>
</dbReference>
<feature type="region of interest" description="Disordered" evidence="6">
    <location>
        <begin position="1"/>
        <end position="65"/>
    </location>
</feature>
<dbReference type="InterPro" id="IPR003807">
    <property type="entry name" value="DUF202"/>
</dbReference>
<evidence type="ECO:0000313" key="10">
    <source>
        <dbReference type="Proteomes" id="UP000807025"/>
    </source>
</evidence>
<dbReference type="OrthoDB" id="199599at2759"/>
<feature type="transmembrane region" description="Helical" evidence="7">
    <location>
        <begin position="121"/>
        <end position="143"/>
    </location>
</feature>
<keyword evidence="4 7" id="KW-1133">Transmembrane helix</keyword>
<protein>
    <recommendedName>
        <fullName evidence="8">DUF202 domain-containing protein</fullName>
    </recommendedName>
</protein>
<name>A0A9P6DAH8_PLEER</name>
<dbReference type="InterPro" id="IPR052053">
    <property type="entry name" value="IM_YidH-like"/>
</dbReference>
<proteinExistence type="predicted"/>
<keyword evidence="2" id="KW-1003">Cell membrane</keyword>
<evidence type="ECO:0000256" key="5">
    <source>
        <dbReference type="ARBA" id="ARBA00023136"/>
    </source>
</evidence>
<keyword evidence="3 7" id="KW-0812">Transmembrane</keyword>
<feature type="compositionally biased region" description="Acidic residues" evidence="6">
    <location>
        <begin position="50"/>
        <end position="62"/>
    </location>
</feature>
<dbReference type="PANTHER" id="PTHR34187">
    <property type="entry name" value="FGR18P"/>
    <property type="match status" value="1"/>
</dbReference>
<feature type="domain" description="DUF202" evidence="8">
    <location>
        <begin position="79"/>
        <end position="152"/>
    </location>
</feature>
<dbReference type="PANTHER" id="PTHR34187:SF2">
    <property type="entry name" value="DUF202 DOMAIN-CONTAINING PROTEIN"/>
    <property type="match status" value="1"/>
</dbReference>
<feature type="transmembrane region" description="Helical" evidence="7">
    <location>
        <begin position="88"/>
        <end position="109"/>
    </location>
</feature>
<comment type="caution">
    <text evidence="9">The sequence shown here is derived from an EMBL/GenBank/DDBJ whole genome shotgun (WGS) entry which is preliminary data.</text>
</comment>
<feature type="transmembrane region" description="Helical" evidence="7">
    <location>
        <begin position="164"/>
        <end position="187"/>
    </location>
</feature>
<accession>A0A9P6DAH8</accession>
<evidence type="ECO:0000256" key="1">
    <source>
        <dbReference type="ARBA" id="ARBA00004651"/>
    </source>
</evidence>
<evidence type="ECO:0000256" key="4">
    <source>
        <dbReference type="ARBA" id="ARBA00022989"/>
    </source>
</evidence>
<sequence length="193" mass="20770">MDRKRANTGSSSLTERDSLLATDSNSSGSTERTSFYAATSSRSCHSPVDADSDTSVEEIDETQDCRSPTLLENSSSVARDHLASERTFLAYVRTSLAVVSAGVALSQMLIMQLNQHPHQRIGVFASLLSAACVSLGLAILFTGRSRYFVVQSALIDGKFPVSRLGASLIALALALLVILTFIVIFVYQNDMLS</sequence>
<comment type="subcellular location">
    <subcellularLocation>
        <location evidence="1">Cell membrane</location>
        <topology evidence="1">Multi-pass membrane protein</topology>
    </subcellularLocation>
</comment>
<evidence type="ECO:0000256" key="2">
    <source>
        <dbReference type="ARBA" id="ARBA00022475"/>
    </source>
</evidence>
<gene>
    <name evidence="9" type="ORF">BDN71DRAFT_1444659</name>
</gene>
<evidence type="ECO:0000256" key="7">
    <source>
        <dbReference type="SAM" id="Phobius"/>
    </source>
</evidence>
<organism evidence="9 10">
    <name type="scientific">Pleurotus eryngii</name>
    <name type="common">Boletus of the steppes</name>
    <dbReference type="NCBI Taxonomy" id="5323"/>
    <lineage>
        <taxon>Eukaryota</taxon>
        <taxon>Fungi</taxon>
        <taxon>Dikarya</taxon>
        <taxon>Basidiomycota</taxon>
        <taxon>Agaricomycotina</taxon>
        <taxon>Agaricomycetes</taxon>
        <taxon>Agaricomycetidae</taxon>
        <taxon>Agaricales</taxon>
        <taxon>Pleurotineae</taxon>
        <taxon>Pleurotaceae</taxon>
        <taxon>Pleurotus</taxon>
    </lineage>
</organism>
<keyword evidence="10" id="KW-1185">Reference proteome</keyword>
<dbReference type="AlphaFoldDB" id="A0A9P6DAH8"/>
<dbReference type="Proteomes" id="UP000807025">
    <property type="component" value="Unassembled WGS sequence"/>
</dbReference>
<evidence type="ECO:0000256" key="3">
    <source>
        <dbReference type="ARBA" id="ARBA00022692"/>
    </source>
</evidence>
<evidence type="ECO:0000256" key="6">
    <source>
        <dbReference type="SAM" id="MobiDB-lite"/>
    </source>
</evidence>
<evidence type="ECO:0000313" key="9">
    <source>
        <dbReference type="EMBL" id="KAF9497497.1"/>
    </source>
</evidence>
<dbReference type="EMBL" id="MU154543">
    <property type="protein sequence ID" value="KAF9497497.1"/>
    <property type="molecule type" value="Genomic_DNA"/>
</dbReference>